<reference evidence="11 12" key="1">
    <citation type="journal article" date="2018" name="Genome Biol. Evol.">
        <title>Multiple Roots of Fruiting Body Formation in Amoebozoa.</title>
        <authorList>
            <person name="Hillmann F."/>
            <person name="Forbes G."/>
            <person name="Novohradska S."/>
            <person name="Ferling I."/>
            <person name="Riege K."/>
            <person name="Groth M."/>
            <person name="Westermann M."/>
            <person name="Marz M."/>
            <person name="Spaller T."/>
            <person name="Winckler T."/>
            <person name="Schaap P."/>
            <person name="Glockner G."/>
        </authorList>
    </citation>
    <scope>NUCLEOTIDE SEQUENCE [LARGE SCALE GENOMIC DNA]</scope>
    <source>
        <strain evidence="11 12">Jena</strain>
    </source>
</reference>
<comment type="subcellular location">
    <subcellularLocation>
        <location evidence="1">Golgi apparatus membrane</location>
        <topology evidence="1">Single-pass membrane protein</topology>
    </subcellularLocation>
</comment>
<name>A0A2P6NJ46_9EUKA</name>
<evidence type="ECO:0000256" key="7">
    <source>
        <dbReference type="ARBA" id="ARBA00023461"/>
    </source>
</evidence>
<accession>A0A2P6NJ46</accession>
<dbReference type="Pfam" id="PF10218">
    <property type="entry name" value="SPRING1"/>
    <property type="match status" value="1"/>
</dbReference>
<keyword evidence="5 10" id="KW-0472">Membrane</keyword>
<dbReference type="GO" id="GO:0000139">
    <property type="term" value="C:Golgi membrane"/>
    <property type="evidence" value="ECO:0007669"/>
    <property type="project" value="UniProtKB-SubCell"/>
</dbReference>
<evidence type="ECO:0000256" key="3">
    <source>
        <dbReference type="ARBA" id="ARBA00022989"/>
    </source>
</evidence>
<keyword evidence="3 10" id="KW-1133">Transmembrane helix</keyword>
<keyword evidence="2 10" id="KW-0812">Transmembrane</keyword>
<dbReference type="PANTHER" id="PTHR13481:SF0">
    <property type="entry name" value="SREBP REGULATING GENE PROTEIN"/>
    <property type="match status" value="1"/>
</dbReference>
<sequence>MKQHRRTNSINVNIVVPQTQPKLDLRTSSDSDISSEQEYSLREKFYTEYDNSARNILLGSPARWAISVGLLVLLVFLTLQATSKIGEKVFLPKRSTETIQTTRNVSTKGPSSANIDSLLVPGIHSRCSNTQQGRDFITDSDGFVCLRKDLNGATGCCRRKEDEKPPTEIFPRFSCRTCNATTQCCSSYELCTSCCMDPSNAQLKLSVVKGNPAYDHLRQETDPFNYCRSVCRTSSRSVFAINRYRNADKHCFGPEAPPISQEMKELVAQEQSLPPPTKKKRSLAVEEQPPPFQVLELQMKNMEENPSDDVETTMPTRETNSASRMRTLSYTISIVLISMLLL</sequence>
<dbReference type="EMBL" id="MDYQ01000072">
    <property type="protein sequence ID" value="PRP83980.1"/>
    <property type="molecule type" value="Genomic_DNA"/>
</dbReference>
<evidence type="ECO:0000313" key="12">
    <source>
        <dbReference type="Proteomes" id="UP000241769"/>
    </source>
</evidence>
<keyword evidence="6" id="KW-0325">Glycoprotein</keyword>
<feature type="transmembrane region" description="Helical" evidence="10">
    <location>
        <begin position="64"/>
        <end position="82"/>
    </location>
</feature>
<dbReference type="Proteomes" id="UP000241769">
    <property type="component" value="Unassembled WGS sequence"/>
</dbReference>
<evidence type="ECO:0000256" key="9">
    <source>
        <dbReference type="SAM" id="MobiDB-lite"/>
    </source>
</evidence>
<keyword evidence="4" id="KW-0333">Golgi apparatus</keyword>
<dbReference type="InParanoid" id="A0A2P6NJ46"/>
<dbReference type="GO" id="GO:2000640">
    <property type="term" value="P:positive regulation of SREBP signaling pathway"/>
    <property type="evidence" value="ECO:0007669"/>
    <property type="project" value="InterPro"/>
</dbReference>
<evidence type="ECO:0000256" key="8">
    <source>
        <dbReference type="ARBA" id="ARBA00023485"/>
    </source>
</evidence>
<evidence type="ECO:0000256" key="10">
    <source>
        <dbReference type="SAM" id="Phobius"/>
    </source>
</evidence>
<comment type="caution">
    <text evidence="11">The sequence shown here is derived from an EMBL/GenBank/DDBJ whole genome shotgun (WGS) entry which is preliminary data.</text>
</comment>
<dbReference type="InterPro" id="IPR019352">
    <property type="entry name" value="SPRING1"/>
</dbReference>
<protein>
    <recommendedName>
        <fullName evidence="8">SREBP regulating gene protein</fullName>
    </recommendedName>
</protein>
<feature type="region of interest" description="Disordered" evidence="9">
    <location>
        <begin position="303"/>
        <end position="322"/>
    </location>
</feature>
<evidence type="ECO:0000256" key="4">
    <source>
        <dbReference type="ARBA" id="ARBA00023034"/>
    </source>
</evidence>
<evidence type="ECO:0000256" key="2">
    <source>
        <dbReference type="ARBA" id="ARBA00022692"/>
    </source>
</evidence>
<proteinExistence type="inferred from homology"/>
<evidence type="ECO:0000313" key="11">
    <source>
        <dbReference type="EMBL" id="PRP83980.1"/>
    </source>
</evidence>
<gene>
    <name evidence="11" type="ORF">PROFUN_08664</name>
</gene>
<dbReference type="OrthoDB" id="70142at2759"/>
<dbReference type="AlphaFoldDB" id="A0A2P6NJ46"/>
<feature type="compositionally biased region" description="Polar residues" evidence="9">
    <location>
        <begin position="313"/>
        <end position="322"/>
    </location>
</feature>
<organism evidence="11 12">
    <name type="scientific">Planoprotostelium fungivorum</name>
    <dbReference type="NCBI Taxonomy" id="1890364"/>
    <lineage>
        <taxon>Eukaryota</taxon>
        <taxon>Amoebozoa</taxon>
        <taxon>Evosea</taxon>
        <taxon>Variosea</taxon>
        <taxon>Cavosteliida</taxon>
        <taxon>Cavosteliaceae</taxon>
        <taxon>Planoprotostelium</taxon>
    </lineage>
</organism>
<evidence type="ECO:0000256" key="5">
    <source>
        <dbReference type="ARBA" id="ARBA00023136"/>
    </source>
</evidence>
<evidence type="ECO:0000256" key="1">
    <source>
        <dbReference type="ARBA" id="ARBA00004194"/>
    </source>
</evidence>
<comment type="similarity">
    <text evidence="7">Belongs to the SPRING family.</text>
</comment>
<dbReference type="PANTHER" id="PTHR13481">
    <property type="entry name" value="SREBP REGULATING GENE PROTEIN"/>
    <property type="match status" value="1"/>
</dbReference>
<evidence type="ECO:0000256" key="6">
    <source>
        <dbReference type="ARBA" id="ARBA00023180"/>
    </source>
</evidence>
<keyword evidence="12" id="KW-1185">Reference proteome</keyword>